<dbReference type="OrthoDB" id="9799384at2"/>
<protein>
    <submittedName>
        <fullName evidence="4">Antitoxin igA-2</fullName>
    </submittedName>
</protein>
<dbReference type="CDD" id="cd00093">
    <property type="entry name" value="HTH_XRE"/>
    <property type="match status" value="1"/>
</dbReference>
<keyword evidence="1" id="KW-0805">Transcription regulation</keyword>
<dbReference type="AlphaFoldDB" id="A0A1H6FDR3"/>
<evidence type="ECO:0000313" key="5">
    <source>
        <dbReference type="Proteomes" id="UP000236724"/>
    </source>
</evidence>
<evidence type="ECO:0000256" key="1">
    <source>
        <dbReference type="ARBA" id="ARBA00023015"/>
    </source>
</evidence>
<dbReference type="PANTHER" id="PTHR36511">
    <property type="entry name" value="MERR FAMILY BACTERIAL REGULATORY PROTEIN"/>
    <property type="match status" value="1"/>
</dbReference>
<keyword evidence="5" id="KW-1185">Reference proteome</keyword>
<dbReference type="GO" id="GO:0003677">
    <property type="term" value="F:DNA binding"/>
    <property type="evidence" value="ECO:0007669"/>
    <property type="project" value="UniProtKB-KW"/>
</dbReference>
<evidence type="ECO:0000313" key="4">
    <source>
        <dbReference type="EMBL" id="SEH07175.1"/>
    </source>
</evidence>
<dbReference type="Proteomes" id="UP000236724">
    <property type="component" value="Unassembled WGS sequence"/>
</dbReference>
<evidence type="ECO:0000256" key="3">
    <source>
        <dbReference type="ARBA" id="ARBA00023163"/>
    </source>
</evidence>
<organism evidence="4 5">
    <name type="scientific">Candidatus Venteria ishoeyi</name>
    <dbReference type="NCBI Taxonomy" id="1899563"/>
    <lineage>
        <taxon>Bacteria</taxon>
        <taxon>Pseudomonadati</taxon>
        <taxon>Pseudomonadota</taxon>
        <taxon>Gammaproteobacteria</taxon>
        <taxon>Thiotrichales</taxon>
        <taxon>Thiotrichaceae</taxon>
        <taxon>Venteria</taxon>
    </lineage>
</organism>
<reference evidence="4 5" key="1">
    <citation type="submission" date="2016-10" db="EMBL/GenBank/DDBJ databases">
        <authorList>
            <person name="de Groot N.N."/>
        </authorList>
    </citation>
    <scope>NUCLEOTIDE SEQUENCE [LARGE SCALE GENOMIC DNA]</scope>
    <source>
        <strain evidence="4">MBHS1</strain>
    </source>
</reference>
<dbReference type="EMBL" id="FMSV02000519">
    <property type="protein sequence ID" value="SEH07175.1"/>
    <property type="molecule type" value="Genomic_DNA"/>
</dbReference>
<dbReference type="Gene3D" id="1.10.260.40">
    <property type="entry name" value="lambda repressor-like DNA-binding domains"/>
    <property type="match status" value="1"/>
</dbReference>
<dbReference type="InterPro" id="IPR052359">
    <property type="entry name" value="HTH-type_reg/antitoxin"/>
</dbReference>
<sequence length="104" mass="11515">MSSRDLFTELSSALAEAKAHSEGKVTLRTHKASDVHDLNITPSEIVGIREHFNLSRGVFAQLLHTSARTLENWEQGRSAPNGQAVTLLKLVQRYPETLAHIAEL</sequence>
<dbReference type="RefSeq" id="WP_103920878.1">
    <property type="nucleotide sequence ID" value="NZ_FMSV02000519.1"/>
</dbReference>
<dbReference type="SUPFAM" id="SSF47413">
    <property type="entry name" value="lambda repressor-like DNA-binding domains"/>
    <property type="match status" value="1"/>
</dbReference>
<name>A0A1H6FDR3_9GAMM</name>
<gene>
    <name evidence="4" type="primary">higA-2_4</name>
    <name evidence="4" type="ORF">MBHS_03049</name>
</gene>
<dbReference type="PANTHER" id="PTHR36511:SF3">
    <property type="entry name" value="ANTITOXIN HIGA-2"/>
    <property type="match status" value="1"/>
</dbReference>
<dbReference type="InterPro" id="IPR010982">
    <property type="entry name" value="Lambda_DNA-bd_dom_sf"/>
</dbReference>
<keyword evidence="2" id="KW-0238">DNA-binding</keyword>
<accession>A0A1H6FDR3</accession>
<proteinExistence type="predicted"/>
<dbReference type="InterPro" id="IPR001387">
    <property type="entry name" value="Cro/C1-type_HTH"/>
</dbReference>
<evidence type="ECO:0000256" key="2">
    <source>
        <dbReference type="ARBA" id="ARBA00023125"/>
    </source>
</evidence>
<keyword evidence="3" id="KW-0804">Transcription</keyword>